<accession>A5AMB5</accession>
<dbReference type="Gene3D" id="3.30.300.10">
    <property type="match status" value="1"/>
</dbReference>
<dbReference type="EMBL" id="AM430035">
    <property type="protein sequence ID" value="CAN78070.1"/>
    <property type="molecule type" value="Genomic_DNA"/>
</dbReference>
<dbReference type="GO" id="GO:0008757">
    <property type="term" value="F:S-adenosylmethionine-dependent methyltransferase activity"/>
    <property type="evidence" value="ECO:0007669"/>
    <property type="project" value="InterPro"/>
</dbReference>
<feature type="domain" description="S-adenosylmethionine synthetase central" evidence="2">
    <location>
        <begin position="146"/>
        <end position="232"/>
    </location>
</feature>
<name>A5AMB5_VITVI</name>
<protein>
    <recommendedName>
        <fullName evidence="2">S-adenosylmethionine synthetase central domain-containing protein</fullName>
    </recommendedName>
</protein>
<evidence type="ECO:0000313" key="3">
    <source>
        <dbReference type="EMBL" id="CAN78070.1"/>
    </source>
</evidence>
<gene>
    <name evidence="3" type="ORF">VITISV_032702</name>
</gene>
<dbReference type="SUPFAM" id="SSF55973">
    <property type="entry name" value="S-adenosylmethionine synthetase"/>
    <property type="match status" value="1"/>
</dbReference>
<dbReference type="Gene3D" id="3.40.50.150">
    <property type="entry name" value="Vaccinia Virus protein VP39"/>
    <property type="match status" value="1"/>
</dbReference>
<dbReference type="GO" id="GO:0046872">
    <property type="term" value="F:metal ion binding"/>
    <property type="evidence" value="ECO:0007669"/>
    <property type="project" value="UniProtKB-KW"/>
</dbReference>
<dbReference type="InterPro" id="IPR022636">
    <property type="entry name" value="S-AdoMet_synthetase_sfam"/>
</dbReference>
<reference evidence="3" key="1">
    <citation type="journal article" date="2007" name="PLoS ONE">
        <title>The first genome sequence of an elite grapevine cultivar (Pinot noir Vitis vinifera L.): coping with a highly heterozygous genome.</title>
        <authorList>
            <person name="Velasco R."/>
            <person name="Zharkikh A."/>
            <person name="Troggio M."/>
            <person name="Cartwright D.A."/>
            <person name="Cestaro A."/>
            <person name="Pruss D."/>
            <person name="Pindo M."/>
            <person name="FitzGerald L.M."/>
            <person name="Vezzulli S."/>
            <person name="Reid J."/>
            <person name="Malacarne G."/>
            <person name="Iliev D."/>
            <person name="Coppola G."/>
            <person name="Wardell B."/>
            <person name="Micheletti D."/>
            <person name="Macalma T."/>
            <person name="Facci M."/>
            <person name="Mitchell J.T."/>
            <person name="Perazzolli M."/>
            <person name="Eldredge G."/>
            <person name="Gatto P."/>
            <person name="Oyzerski R."/>
            <person name="Moretto M."/>
            <person name="Gutin N."/>
            <person name="Stefanini M."/>
            <person name="Chen Y."/>
            <person name="Segala C."/>
            <person name="Davenport C."/>
            <person name="Dematte L."/>
            <person name="Mraz A."/>
            <person name="Battilana J."/>
            <person name="Stormo K."/>
            <person name="Costa F."/>
            <person name="Tao Q."/>
            <person name="Si-Ammour A."/>
            <person name="Harkins T."/>
            <person name="Lackey A."/>
            <person name="Perbost C."/>
            <person name="Taillon B."/>
            <person name="Stella A."/>
            <person name="Solovyev V."/>
            <person name="Fawcett J.A."/>
            <person name="Sterck L."/>
            <person name="Vandepoele K."/>
            <person name="Grando S.M."/>
            <person name="Toppo S."/>
            <person name="Moser C."/>
            <person name="Lanchbury J."/>
            <person name="Bogden R."/>
            <person name="Skolnick M."/>
            <person name="Sgaramella V."/>
            <person name="Bhatnagar S.K."/>
            <person name="Fontana P."/>
            <person name="Gutin A."/>
            <person name="Van de Peer Y."/>
            <person name="Salamini F."/>
            <person name="Viola R."/>
        </authorList>
    </citation>
    <scope>NUCLEOTIDE SEQUENCE</scope>
</reference>
<dbReference type="InterPro" id="IPR002133">
    <property type="entry name" value="S-AdoMet_synthetase"/>
</dbReference>
<dbReference type="InterPro" id="IPR022629">
    <property type="entry name" value="S-AdoMet_synt_central"/>
</dbReference>
<evidence type="ECO:0000256" key="1">
    <source>
        <dbReference type="ARBA" id="ARBA00022723"/>
    </source>
</evidence>
<organism evidence="3">
    <name type="scientific">Vitis vinifera</name>
    <name type="common">Grape</name>
    <dbReference type="NCBI Taxonomy" id="29760"/>
    <lineage>
        <taxon>Eukaryota</taxon>
        <taxon>Viridiplantae</taxon>
        <taxon>Streptophyta</taxon>
        <taxon>Embryophyta</taxon>
        <taxon>Tracheophyta</taxon>
        <taxon>Spermatophyta</taxon>
        <taxon>Magnoliopsida</taxon>
        <taxon>eudicotyledons</taxon>
        <taxon>Gunneridae</taxon>
        <taxon>Pentapetalae</taxon>
        <taxon>rosids</taxon>
        <taxon>Vitales</taxon>
        <taxon>Vitaceae</taxon>
        <taxon>Viteae</taxon>
        <taxon>Vitis</taxon>
    </lineage>
</organism>
<evidence type="ECO:0000259" key="2">
    <source>
        <dbReference type="Pfam" id="PF02772"/>
    </source>
</evidence>
<sequence>MEVGTTARSKLHKTYDHFAMVVVEDEDLLKECYFSNPVLMKPSSEQKAHNDGSSNHDFESLHPYTHVSTTHQFRHYQFEQNPSFLLSQSQSPLSRKGTKPPCWSGQDLQFCVADFMKMPFSNDTFNAVFAIEATCHAPDVFDCYKEIGVGDQSHMFGYATDDIPEFMPLNHVLATKLGARLSEVCKNGTYPWLRPNDKTQVIVKYHNDGDAMVPIRMHTVLTSTQHDEIVTNDEKTI</sequence>
<dbReference type="SUPFAM" id="SSF53335">
    <property type="entry name" value="S-adenosyl-L-methionine-dependent methyltransferases"/>
    <property type="match status" value="1"/>
</dbReference>
<proteinExistence type="predicted"/>
<dbReference type="PANTHER" id="PTHR11964">
    <property type="entry name" value="S-ADENOSYLMETHIONINE SYNTHETASE"/>
    <property type="match status" value="1"/>
</dbReference>
<dbReference type="GO" id="GO:0004478">
    <property type="term" value="F:methionine adenosyltransferase activity"/>
    <property type="evidence" value="ECO:0007669"/>
    <property type="project" value="InterPro"/>
</dbReference>
<dbReference type="Pfam" id="PF02772">
    <property type="entry name" value="S-AdoMet_synt_M"/>
    <property type="match status" value="1"/>
</dbReference>
<keyword evidence="1" id="KW-0479">Metal-binding</keyword>
<dbReference type="AlphaFoldDB" id="A5AMB5"/>
<dbReference type="ExpressionAtlas" id="A5AMB5">
    <property type="expression patterns" value="baseline and differential"/>
</dbReference>
<dbReference type="InterPro" id="IPR029063">
    <property type="entry name" value="SAM-dependent_MTases_sf"/>
</dbReference>
<dbReference type="GO" id="GO:0006556">
    <property type="term" value="P:S-adenosylmethionine biosynthetic process"/>
    <property type="evidence" value="ECO:0007669"/>
    <property type="project" value="InterPro"/>
</dbReference>
<dbReference type="GO" id="GO:0005524">
    <property type="term" value="F:ATP binding"/>
    <property type="evidence" value="ECO:0007669"/>
    <property type="project" value="InterPro"/>
</dbReference>